<name>A0ABU0GPC6_9BACL</name>
<dbReference type="PROSITE" id="PS50005">
    <property type="entry name" value="TPR"/>
    <property type="match status" value="1"/>
</dbReference>
<feature type="repeat" description="TPR" evidence="1">
    <location>
        <begin position="470"/>
        <end position="503"/>
    </location>
</feature>
<gene>
    <name evidence="2" type="ORF">QOZ98_000043</name>
</gene>
<dbReference type="RefSeq" id="WP_308785550.1">
    <property type="nucleotide sequence ID" value="NZ_JAUSWB010000001.1"/>
</dbReference>
<organism evidence="2 3">
    <name type="scientific">Planomicrobium stackebrandtii</name>
    <dbReference type="NCBI Taxonomy" id="253160"/>
    <lineage>
        <taxon>Bacteria</taxon>
        <taxon>Bacillati</taxon>
        <taxon>Bacillota</taxon>
        <taxon>Bacilli</taxon>
        <taxon>Bacillales</taxon>
        <taxon>Caryophanaceae</taxon>
        <taxon>Planomicrobium</taxon>
    </lineage>
</organism>
<dbReference type="Gene3D" id="3.10.450.50">
    <property type="match status" value="1"/>
</dbReference>
<dbReference type="SUPFAM" id="SSF103642">
    <property type="entry name" value="Sec-C motif"/>
    <property type="match status" value="1"/>
</dbReference>
<dbReference type="InterPro" id="IPR011990">
    <property type="entry name" value="TPR-like_helical_dom_sf"/>
</dbReference>
<keyword evidence="3" id="KW-1185">Reference proteome</keyword>
<keyword evidence="1" id="KW-0802">TPR repeat</keyword>
<dbReference type="InterPro" id="IPR019734">
    <property type="entry name" value="TPR_rpt"/>
</dbReference>
<dbReference type="SMART" id="SM00028">
    <property type="entry name" value="TPR"/>
    <property type="match status" value="1"/>
</dbReference>
<sequence length="621" mass="71279">MINTLGRNDLCHCGSGKKYKKCCGVQDSSKMFIEAQNKALQGLLQEFFENHPRPSEQRDLLKWKDTVENLLVPLYGEDKSNGIIGDIFFFSERVDVWNAFIEQKIAKEERIQIKQILETWLNPMFMAGEVVSVTNYRAQVRDLLSEAVMEIEVNESFPVEAGNIATGFYLPDVRIGAHFLMVLNSLTVAVEVEQDSISKLQNMYRSSEAATAQEFYSHNILTVYQLLSSGLIATDKVSSAVLETVQELENFLIAHDLKSDELIEAFFHYAEPLALIPKEAVAGAIQFAIENRLIKLEWRTDDTAKYFAVDEDKLEGFKKEIESFYLNAMSNEDTEKEAAYAFEVGTDPKGNELQNWQLYMHLKNATIQSENELKRQMEYYHSKSYEPKTKFESAQLLAYNAYTNSNTASRLKEIQQLDPKNTDAFLLAAEMETDLAIKEQLLQQAVACGKERYEPEMDVAWLYVPNRPYLRALFLLGNFYWEQARFEEAFPVYYEVLRLNPGDHQGVRYLTVSALIALGRFEEAESLILHYEQELSDNAFFGWFKWSIEQQKSMLSQKSQDLYTEAIDQNPYVKKYIEKQSGALPYPKSAAITPRSPEEAALIWTFLAPTLKGSKHNIFQT</sequence>
<evidence type="ECO:0000256" key="1">
    <source>
        <dbReference type="PROSITE-ProRule" id="PRU00339"/>
    </source>
</evidence>
<dbReference type="EMBL" id="JAUSWB010000001">
    <property type="protein sequence ID" value="MDQ0427218.1"/>
    <property type="molecule type" value="Genomic_DNA"/>
</dbReference>
<dbReference type="SUPFAM" id="SSF48452">
    <property type="entry name" value="TPR-like"/>
    <property type="match status" value="1"/>
</dbReference>
<dbReference type="Gene3D" id="1.25.40.10">
    <property type="entry name" value="Tetratricopeptide repeat domain"/>
    <property type="match status" value="1"/>
</dbReference>
<reference evidence="2 3" key="1">
    <citation type="submission" date="2023-07" db="EMBL/GenBank/DDBJ databases">
        <title>Genomic Encyclopedia of Type Strains, Phase IV (KMG-IV): sequencing the most valuable type-strain genomes for metagenomic binning, comparative biology and taxonomic classification.</title>
        <authorList>
            <person name="Goeker M."/>
        </authorList>
    </citation>
    <scope>NUCLEOTIDE SEQUENCE [LARGE SCALE GENOMIC DNA]</scope>
    <source>
        <strain evidence="2 3">DSM 16419</strain>
    </source>
</reference>
<comment type="caution">
    <text evidence="2">The sequence shown here is derived from an EMBL/GenBank/DDBJ whole genome shotgun (WGS) entry which is preliminary data.</text>
</comment>
<evidence type="ECO:0000313" key="3">
    <source>
        <dbReference type="Proteomes" id="UP001241988"/>
    </source>
</evidence>
<protein>
    <submittedName>
        <fullName evidence="2">Tetratricopeptide (TPR) repeat protein</fullName>
    </submittedName>
</protein>
<accession>A0ABU0GPC6</accession>
<proteinExistence type="predicted"/>
<evidence type="ECO:0000313" key="2">
    <source>
        <dbReference type="EMBL" id="MDQ0427218.1"/>
    </source>
</evidence>
<dbReference type="InterPro" id="IPR004027">
    <property type="entry name" value="SEC_C_motif"/>
</dbReference>
<dbReference type="Pfam" id="PF02810">
    <property type="entry name" value="SEC-C"/>
    <property type="match status" value="1"/>
</dbReference>
<dbReference type="Proteomes" id="UP001241988">
    <property type="component" value="Unassembled WGS sequence"/>
</dbReference>
<dbReference type="Pfam" id="PF14559">
    <property type="entry name" value="TPR_19"/>
    <property type="match status" value="1"/>
</dbReference>